<feature type="domain" description="PAC" evidence="3">
    <location>
        <begin position="680"/>
        <end position="732"/>
    </location>
</feature>
<dbReference type="Pfam" id="PF00563">
    <property type="entry name" value="EAL"/>
    <property type="match status" value="1"/>
</dbReference>
<dbReference type="SMART" id="SM00091">
    <property type="entry name" value="PAS"/>
    <property type="match status" value="4"/>
</dbReference>
<feature type="domain" description="PAS" evidence="2">
    <location>
        <begin position="59"/>
        <end position="130"/>
    </location>
</feature>
<dbReference type="InterPro" id="IPR043128">
    <property type="entry name" value="Rev_trsase/Diguanyl_cyclase"/>
</dbReference>
<evidence type="ECO:0000313" key="7">
    <source>
        <dbReference type="Proteomes" id="UP000199603"/>
    </source>
</evidence>
<dbReference type="EMBL" id="FNAG01000005">
    <property type="protein sequence ID" value="SDD68610.1"/>
    <property type="molecule type" value="Genomic_DNA"/>
</dbReference>
<dbReference type="InterPro" id="IPR035919">
    <property type="entry name" value="EAL_sf"/>
</dbReference>
<dbReference type="InterPro" id="IPR000160">
    <property type="entry name" value="GGDEF_dom"/>
</dbReference>
<dbReference type="NCBIfam" id="TIGR00229">
    <property type="entry name" value="sensory_box"/>
    <property type="match status" value="3"/>
</dbReference>
<dbReference type="Proteomes" id="UP000199603">
    <property type="component" value="Unassembled WGS sequence"/>
</dbReference>
<evidence type="ECO:0000259" key="4">
    <source>
        <dbReference type="PROSITE" id="PS50883"/>
    </source>
</evidence>
<evidence type="ECO:0000259" key="3">
    <source>
        <dbReference type="PROSITE" id="PS50113"/>
    </source>
</evidence>
<dbReference type="PANTHER" id="PTHR44757">
    <property type="entry name" value="DIGUANYLATE CYCLASE DGCP"/>
    <property type="match status" value="1"/>
</dbReference>
<dbReference type="CDD" id="cd00130">
    <property type="entry name" value="PAS"/>
    <property type="match status" value="4"/>
</dbReference>
<feature type="domain" description="GGDEF" evidence="5">
    <location>
        <begin position="764"/>
        <end position="898"/>
    </location>
</feature>
<evidence type="ECO:0000256" key="1">
    <source>
        <dbReference type="ARBA" id="ARBA00001946"/>
    </source>
</evidence>
<organism evidence="6 7">
    <name type="scientific">Aquimonas voraii</name>
    <dbReference type="NCBI Taxonomy" id="265719"/>
    <lineage>
        <taxon>Bacteria</taxon>
        <taxon>Pseudomonadati</taxon>
        <taxon>Pseudomonadota</taxon>
        <taxon>Gammaproteobacteria</taxon>
        <taxon>Lysobacterales</taxon>
        <taxon>Lysobacteraceae</taxon>
        <taxon>Aquimonas</taxon>
    </lineage>
</organism>
<dbReference type="GO" id="GO:0003824">
    <property type="term" value="F:catalytic activity"/>
    <property type="evidence" value="ECO:0007669"/>
    <property type="project" value="UniProtKB-ARBA"/>
</dbReference>
<dbReference type="InterPro" id="IPR029787">
    <property type="entry name" value="Nucleotide_cyclase"/>
</dbReference>
<dbReference type="Gene3D" id="3.30.450.40">
    <property type="match status" value="1"/>
</dbReference>
<feature type="domain" description="PAS" evidence="2">
    <location>
        <begin position="364"/>
        <end position="434"/>
    </location>
</feature>
<dbReference type="PANTHER" id="PTHR44757:SF2">
    <property type="entry name" value="BIOFILM ARCHITECTURE MAINTENANCE PROTEIN MBAA"/>
    <property type="match status" value="1"/>
</dbReference>
<protein>
    <submittedName>
        <fullName evidence="6">PAS domain S-box-containing protein/diguanylate cyclase (GGDEF) domain-containing protein</fullName>
    </submittedName>
</protein>
<dbReference type="FunFam" id="3.30.70.270:FF:000001">
    <property type="entry name" value="Diguanylate cyclase domain protein"/>
    <property type="match status" value="1"/>
</dbReference>
<gene>
    <name evidence="6" type="ORF">SAMN04488509_105138</name>
</gene>
<dbReference type="NCBIfam" id="TIGR00254">
    <property type="entry name" value="GGDEF"/>
    <property type="match status" value="1"/>
</dbReference>
<feature type="domain" description="PAS" evidence="2">
    <location>
        <begin position="483"/>
        <end position="537"/>
    </location>
</feature>
<dbReference type="Gene3D" id="3.30.70.270">
    <property type="match status" value="1"/>
</dbReference>
<dbReference type="SMART" id="SM00267">
    <property type="entry name" value="GGDEF"/>
    <property type="match status" value="1"/>
</dbReference>
<dbReference type="RefSeq" id="WP_176764131.1">
    <property type="nucleotide sequence ID" value="NZ_FNAG01000005.1"/>
</dbReference>
<dbReference type="Pfam" id="PF08448">
    <property type="entry name" value="PAS_4"/>
    <property type="match status" value="3"/>
</dbReference>
<dbReference type="SMART" id="SM00065">
    <property type="entry name" value="GAF"/>
    <property type="match status" value="1"/>
</dbReference>
<dbReference type="SUPFAM" id="SSF141868">
    <property type="entry name" value="EAL domain-like"/>
    <property type="match status" value="1"/>
</dbReference>
<keyword evidence="7" id="KW-1185">Reference proteome</keyword>
<feature type="domain" description="EAL" evidence="4">
    <location>
        <begin position="907"/>
        <end position="1161"/>
    </location>
</feature>
<dbReference type="Gene3D" id="3.30.450.20">
    <property type="entry name" value="PAS domain"/>
    <property type="match status" value="4"/>
</dbReference>
<dbReference type="SMART" id="SM00086">
    <property type="entry name" value="PAC"/>
    <property type="match status" value="1"/>
</dbReference>
<dbReference type="Pfam" id="PF00990">
    <property type="entry name" value="GGDEF"/>
    <property type="match status" value="1"/>
</dbReference>
<dbReference type="SUPFAM" id="SSF55785">
    <property type="entry name" value="PYP-like sensor domain (PAS domain)"/>
    <property type="match status" value="4"/>
</dbReference>
<dbReference type="InterPro" id="IPR001610">
    <property type="entry name" value="PAC"/>
</dbReference>
<dbReference type="STRING" id="265719.SAMN04488509_105138"/>
<dbReference type="InterPro" id="IPR000700">
    <property type="entry name" value="PAS-assoc_C"/>
</dbReference>
<reference evidence="6 7" key="1">
    <citation type="submission" date="2016-10" db="EMBL/GenBank/DDBJ databases">
        <authorList>
            <person name="de Groot N.N."/>
        </authorList>
    </citation>
    <scope>NUCLEOTIDE SEQUENCE [LARGE SCALE GENOMIC DNA]</scope>
    <source>
        <strain evidence="6 7">DSM 16957</strain>
    </source>
</reference>
<dbReference type="InterPro" id="IPR013656">
    <property type="entry name" value="PAS_4"/>
</dbReference>
<dbReference type="Pfam" id="PF01590">
    <property type="entry name" value="GAF"/>
    <property type="match status" value="1"/>
</dbReference>
<evidence type="ECO:0000259" key="5">
    <source>
        <dbReference type="PROSITE" id="PS50887"/>
    </source>
</evidence>
<dbReference type="InterPro" id="IPR052155">
    <property type="entry name" value="Biofilm_reg_signaling"/>
</dbReference>
<sequence length="1293" mass="143364">MATLLVLPLTALATDPALPDWTLSDLSLGAGLLLLFGLLLGRRRAHRAMQQALEDGRLAQQSLRELLDKAPAAIWRTDTRGRLVFANRRLCEALGRTEDELKALPRFRDAFEPAAAARMAGREAQALAREEPVFGQETREDAQGRRRHFDVVKVRVLDAAGRAEGVVTIATEVTEQREAEARLQQRYALERELLQISRGLMSADHAEVDTAIRRALALVGQSAGADRSHLFLLHEAGRRADNTHEWCAAGVEPQIARLQDCDIDAAWPWATAQLRRGHRVEIADGEALPPEAAADRASMAAQDIRAIVLLPMLAGGELAAFVGLDCARERPRWSEAEIGLLQVVGELLSQALLRTRAERQRQSALDELHALFNAIPDLIFVLDRHGRFLDFKGGELGLLMMAPGEFLGRRLEEVLPPELATQTRQALAEVLGGGSARFDYRVPVGAQLCDFELRLVGLADGRALSISRDITARKRFERALADSEQRFRELLEALPSIAVQGYDRELKVTFWNAGSERLYGYPREQALGQRLTELIIPPPFRGLVEQRTAEWFAGGEVAPPEELRLLRADGEEVVVLSSHAMQIKADGSRELFCLDIDLGPLRRAEEQLRLAASVFTHTQEGVLITDPQGRIVEVNQAFTEITGYPREAVIGQTPALLKSGRHDQDLYAQMWRSLVEQGHWVGEIWNRRRNGEAYAEYLKINAVRDDAGRVLNYVGLFADITAQKTYQQHLERIAHFDSLTGLPNRVLLADRLRQAMAHARRQQMQVAVAYIDLDGFKAINDHHGHDIGDRFLCAVGERMRQQLREWDTVARIGGDEFVVLLVNLPEGGPLQELLERLQRALSEPLQLESLQLPVAASIGVSLYPQDEELEAEQLLRQADQAMYQAKHGGKGHVRYFDAALDASNRSRQQLLQRLREALDAGELVLFYQPRFELRSGHVLGMEALMRWQHPQRGLLPPDAFLPFSEGEELGLALGEWALRQALSDLSGWQQQGLDLGVSVNIAPRHLLSPGFVERLQALLAAFPQLEYGSLTLEVLESSLLDDIDRATSVIARCREFGVGCALDDFGTGYSSLAYLKHLPFSELKIDRSFVRDMLADPEDLAIIQGIVGLARAFRLRLVAEGVETGEHARALLHVGCTQAQGYGIARPMPAAEVVPWLRGWRPDPEWVHVRELPAGGHMAMFVQAAHRGWLQQLGDWLDGVDSGGPPPARPARGFGRWLADLPPDLREGAAARQVWLDYQALHQHFDAAVAAHAAGGIAAARGRRESLLASGQRFIEGLEHLVVALAEGGSGRA</sequence>
<dbReference type="Gene3D" id="3.20.20.450">
    <property type="entry name" value="EAL domain"/>
    <property type="match status" value="1"/>
</dbReference>
<dbReference type="InterPro" id="IPR035965">
    <property type="entry name" value="PAS-like_dom_sf"/>
</dbReference>
<comment type="cofactor">
    <cofactor evidence="1">
        <name>Mg(2+)</name>
        <dbReference type="ChEBI" id="CHEBI:18420"/>
    </cofactor>
</comment>
<dbReference type="CDD" id="cd01949">
    <property type="entry name" value="GGDEF"/>
    <property type="match status" value="1"/>
</dbReference>
<dbReference type="CDD" id="cd01948">
    <property type="entry name" value="EAL"/>
    <property type="match status" value="1"/>
</dbReference>
<dbReference type="InterPro" id="IPR003018">
    <property type="entry name" value="GAF"/>
</dbReference>
<name>A0A1G6WRN5_9GAMM</name>
<feature type="domain" description="PAS" evidence="2">
    <location>
        <begin position="604"/>
        <end position="678"/>
    </location>
</feature>
<dbReference type="PROSITE" id="PS50112">
    <property type="entry name" value="PAS"/>
    <property type="match status" value="4"/>
</dbReference>
<evidence type="ECO:0000259" key="2">
    <source>
        <dbReference type="PROSITE" id="PS50112"/>
    </source>
</evidence>
<dbReference type="InterPro" id="IPR029016">
    <property type="entry name" value="GAF-like_dom_sf"/>
</dbReference>
<dbReference type="InterPro" id="IPR001633">
    <property type="entry name" value="EAL_dom"/>
</dbReference>
<dbReference type="SUPFAM" id="SSF55073">
    <property type="entry name" value="Nucleotide cyclase"/>
    <property type="match status" value="1"/>
</dbReference>
<dbReference type="SUPFAM" id="SSF55781">
    <property type="entry name" value="GAF domain-like"/>
    <property type="match status" value="1"/>
</dbReference>
<accession>A0A1G6WRN5</accession>
<dbReference type="PROSITE" id="PS50113">
    <property type="entry name" value="PAC"/>
    <property type="match status" value="2"/>
</dbReference>
<dbReference type="InterPro" id="IPR000014">
    <property type="entry name" value="PAS"/>
</dbReference>
<feature type="domain" description="PAC" evidence="3">
    <location>
        <begin position="131"/>
        <end position="185"/>
    </location>
</feature>
<dbReference type="PROSITE" id="PS50887">
    <property type="entry name" value="GGDEF"/>
    <property type="match status" value="1"/>
</dbReference>
<proteinExistence type="predicted"/>
<dbReference type="PROSITE" id="PS50883">
    <property type="entry name" value="EAL"/>
    <property type="match status" value="1"/>
</dbReference>
<evidence type="ECO:0000313" key="6">
    <source>
        <dbReference type="EMBL" id="SDD68610.1"/>
    </source>
</evidence>
<dbReference type="Pfam" id="PF13426">
    <property type="entry name" value="PAS_9"/>
    <property type="match status" value="1"/>
</dbReference>
<dbReference type="SMART" id="SM00052">
    <property type="entry name" value="EAL"/>
    <property type="match status" value="1"/>
</dbReference>